<comment type="caution">
    <text evidence="14">The sequence shown here is derived from an EMBL/GenBank/DDBJ whole genome shotgun (WGS) entry which is preliminary data.</text>
</comment>
<evidence type="ECO:0000256" key="1">
    <source>
        <dbReference type="ARBA" id="ARBA00004571"/>
    </source>
</evidence>
<keyword evidence="7" id="KW-0406">Ion transport</keyword>
<dbReference type="InterPro" id="IPR023996">
    <property type="entry name" value="TonB-dep_OMP_SusC/RagA"/>
</dbReference>
<evidence type="ECO:0000256" key="6">
    <source>
        <dbReference type="ARBA" id="ARBA00023004"/>
    </source>
</evidence>
<dbReference type="Pfam" id="PF13715">
    <property type="entry name" value="CarbopepD_reg_2"/>
    <property type="match status" value="1"/>
</dbReference>
<evidence type="ECO:0000256" key="8">
    <source>
        <dbReference type="ARBA" id="ARBA00023077"/>
    </source>
</evidence>
<evidence type="ECO:0000256" key="9">
    <source>
        <dbReference type="ARBA" id="ARBA00023136"/>
    </source>
</evidence>
<keyword evidence="6" id="KW-0408">Iron</keyword>
<keyword evidence="4" id="KW-0410">Iron transport</keyword>
<dbReference type="InterPro" id="IPR036942">
    <property type="entry name" value="Beta-barrel_TonB_sf"/>
</dbReference>
<dbReference type="InterPro" id="IPR037066">
    <property type="entry name" value="Plug_dom_sf"/>
</dbReference>
<dbReference type="Proteomes" id="UP000316778">
    <property type="component" value="Unassembled WGS sequence"/>
</dbReference>
<gene>
    <name evidence="14" type="ORF">LX66_1839</name>
</gene>
<evidence type="ECO:0000313" key="15">
    <source>
        <dbReference type="Proteomes" id="UP000316778"/>
    </source>
</evidence>
<dbReference type="EMBL" id="VLLG01000003">
    <property type="protein sequence ID" value="TWI87768.1"/>
    <property type="molecule type" value="Genomic_DNA"/>
</dbReference>
<dbReference type="SUPFAM" id="SSF49464">
    <property type="entry name" value="Carboxypeptidase regulatory domain-like"/>
    <property type="match status" value="1"/>
</dbReference>
<evidence type="ECO:0000256" key="2">
    <source>
        <dbReference type="ARBA" id="ARBA00022448"/>
    </source>
</evidence>
<accession>A0A562T360</accession>
<keyword evidence="15" id="KW-1185">Reference proteome</keyword>
<keyword evidence="8" id="KW-0798">TonB box</keyword>
<dbReference type="InterPro" id="IPR023997">
    <property type="entry name" value="TonB-dep_OMP_SusC/RagA_CS"/>
</dbReference>
<dbReference type="InterPro" id="IPR008969">
    <property type="entry name" value="CarboxyPept-like_regulatory"/>
</dbReference>
<evidence type="ECO:0000259" key="13">
    <source>
        <dbReference type="Pfam" id="PF07715"/>
    </source>
</evidence>
<sequence length="1093" mass="123137">MLRILFILTLIGLNSQLLAQDYPGKRLITYKKRNVRVTDFFRAIWEQTDMQAFYNDEQISSEERISVSFESEPLDNVLKRILTPRGLGWYYREETFVITPRVPGDYDLEAIPGEKRRIIRGVVVNEKEEPLSGVSIVELTSGGNTGTLTDNLGRFRLENIGRNAKLIVSRLGYKTMKLESFADSVYVQLVPLSAPLQAIHVNGTKQFQLTGSSTKVSQSEIEEQPVNNVLSSLQGRVAGLNINQLNGLPGGGYKIRLRGKNSIESISEPLILIDNLPMPSVSLNEDFANLTGVSSNPAYTAASPLNLLTVNDIEEVEVLKGPDATSLYGSKGGNGVILIKTKSPVSGKKGFSVNVYKGIGKAVNLMRYLDTKQYLEMRHEALGNDGKTGPGAGDYDINGTWDTTRYTDWQKEMIGGLAHITESSMDLVGRNSTTSYRVSGMYRREGTVYPSDNFKYNKWGASAKLNYISKNKLLKLGYSGNFVKDNNLLPAADMTSFSSLPPNTPNPYVDGNLNFEKGTFYNNPYVYLLRTNRNKSQNLRSSIIGSFEPFKDFVVSTTIGYSKFRVSQVEIKPVKSYDPQDNVTIGNSIFFDNNFRSNLVNIQGDWKKTKGRSSIKLVAGLRIQHDKFQQQSKAAYYSQDKDSLLEDITAAYTANTLLDTDTSYKYRSYYGRVAYKYNDRLMLTLTGTWDYSNRLSKGRDTHLFGSIGTAWVFSREKWLAKNRIFSYGKLRGSYGTAGNDQYRRDADRITYIKWDVLHKYVDYDSTITWEITNMGEIALDLGFFNDRLLATICYYNNLSKNQLLTAGDKVVDGTYKPVNYPAEVKNTGWEVDLDFTPIRNEKLIWRSGFNISFPKNTLAKFPGLDEIRYKRFYQQGFSVDAPVGFQFQGVDPDNGIYRISHDSSGLPTPDDDKYGVELGPTFYGGIYNSIFYKNFELSMLFRFANQNNYTVRYGPHVPGSIGNQPLAVMDRWQKPGDQTSVQKFTSSLATQAGQIFRYALSSDQQVGSANFFRLQSLMAGYNLPEKILKRIKIKSCKLYLQGYNLFTITNFQGRDPDAGTLQARSTELETALTISPETYPSLRVITIGTRISF</sequence>
<keyword evidence="5 11" id="KW-0812">Transmembrane</keyword>
<comment type="similarity">
    <text evidence="11">Belongs to the TonB-dependent receptor family.</text>
</comment>
<dbReference type="RefSeq" id="WP_145712172.1">
    <property type="nucleotide sequence ID" value="NZ_BAAAFY010000001.1"/>
</dbReference>
<keyword evidence="10 11" id="KW-0998">Cell outer membrane</keyword>
<dbReference type="InterPro" id="IPR039426">
    <property type="entry name" value="TonB-dep_rcpt-like"/>
</dbReference>
<dbReference type="Pfam" id="PF07715">
    <property type="entry name" value="Plug"/>
    <property type="match status" value="1"/>
</dbReference>
<dbReference type="AlphaFoldDB" id="A0A562T360"/>
<dbReference type="PROSITE" id="PS52016">
    <property type="entry name" value="TONB_DEPENDENT_REC_3"/>
    <property type="match status" value="1"/>
</dbReference>
<dbReference type="GO" id="GO:0009279">
    <property type="term" value="C:cell outer membrane"/>
    <property type="evidence" value="ECO:0007669"/>
    <property type="project" value="UniProtKB-SubCell"/>
</dbReference>
<feature type="chain" id="PRO_5021797770" evidence="12">
    <location>
        <begin position="20"/>
        <end position="1093"/>
    </location>
</feature>
<evidence type="ECO:0000256" key="3">
    <source>
        <dbReference type="ARBA" id="ARBA00022452"/>
    </source>
</evidence>
<dbReference type="GO" id="GO:0006826">
    <property type="term" value="P:iron ion transport"/>
    <property type="evidence" value="ECO:0007669"/>
    <property type="project" value="UniProtKB-KW"/>
</dbReference>
<reference evidence="14 15" key="1">
    <citation type="journal article" date="2013" name="Stand. Genomic Sci.">
        <title>Genomic Encyclopedia of Type Strains, Phase I: The one thousand microbial genomes (KMG-I) project.</title>
        <authorList>
            <person name="Kyrpides N.C."/>
            <person name="Woyke T."/>
            <person name="Eisen J.A."/>
            <person name="Garrity G."/>
            <person name="Lilburn T.G."/>
            <person name="Beck B.J."/>
            <person name="Whitman W.B."/>
            <person name="Hugenholtz P."/>
            <person name="Klenk H.P."/>
        </authorList>
    </citation>
    <scope>NUCLEOTIDE SEQUENCE [LARGE SCALE GENOMIC DNA]</scope>
    <source>
        <strain evidence="14 15">DSM 13484</strain>
    </source>
</reference>
<dbReference type="Gene3D" id="2.40.170.20">
    <property type="entry name" value="TonB-dependent receptor, beta-barrel domain"/>
    <property type="match status" value="1"/>
</dbReference>
<comment type="subcellular location">
    <subcellularLocation>
        <location evidence="1 11">Cell outer membrane</location>
        <topology evidence="1 11">Multi-pass membrane protein</topology>
    </subcellularLocation>
</comment>
<dbReference type="NCBIfam" id="TIGR04057">
    <property type="entry name" value="SusC_RagA_signa"/>
    <property type="match status" value="1"/>
</dbReference>
<evidence type="ECO:0000256" key="4">
    <source>
        <dbReference type="ARBA" id="ARBA00022496"/>
    </source>
</evidence>
<dbReference type="PANTHER" id="PTHR32552:SF81">
    <property type="entry name" value="TONB-DEPENDENT OUTER MEMBRANE RECEPTOR"/>
    <property type="match status" value="1"/>
</dbReference>
<evidence type="ECO:0000256" key="10">
    <source>
        <dbReference type="ARBA" id="ARBA00023237"/>
    </source>
</evidence>
<dbReference type="Gene3D" id="2.170.130.10">
    <property type="entry name" value="TonB-dependent receptor, plug domain"/>
    <property type="match status" value="1"/>
</dbReference>
<proteinExistence type="inferred from homology"/>
<evidence type="ECO:0000313" key="14">
    <source>
        <dbReference type="EMBL" id="TWI87768.1"/>
    </source>
</evidence>
<evidence type="ECO:0000256" key="5">
    <source>
        <dbReference type="ARBA" id="ARBA00022692"/>
    </source>
</evidence>
<dbReference type="OrthoDB" id="9768177at2"/>
<name>A0A562T360_CHIJA</name>
<evidence type="ECO:0000256" key="12">
    <source>
        <dbReference type="SAM" id="SignalP"/>
    </source>
</evidence>
<dbReference type="InterPro" id="IPR012910">
    <property type="entry name" value="Plug_dom"/>
</dbReference>
<keyword evidence="3 11" id="KW-1134">Transmembrane beta strand</keyword>
<dbReference type="PANTHER" id="PTHR32552">
    <property type="entry name" value="FERRICHROME IRON RECEPTOR-RELATED"/>
    <property type="match status" value="1"/>
</dbReference>
<dbReference type="SUPFAM" id="SSF56935">
    <property type="entry name" value="Porins"/>
    <property type="match status" value="1"/>
</dbReference>
<keyword evidence="12" id="KW-0732">Signal</keyword>
<keyword evidence="9 11" id="KW-0472">Membrane</keyword>
<organism evidence="14 15">
    <name type="scientific">Chitinophaga japonensis</name>
    <name type="common">Flexibacter japonensis</name>
    <dbReference type="NCBI Taxonomy" id="104662"/>
    <lineage>
        <taxon>Bacteria</taxon>
        <taxon>Pseudomonadati</taxon>
        <taxon>Bacteroidota</taxon>
        <taxon>Chitinophagia</taxon>
        <taxon>Chitinophagales</taxon>
        <taxon>Chitinophagaceae</taxon>
        <taxon>Chitinophaga</taxon>
    </lineage>
</organism>
<protein>
    <submittedName>
        <fullName evidence="14">TonB-linked SusC/RagA family outer membrane protein</fullName>
    </submittedName>
</protein>
<keyword evidence="2 11" id="KW-0813">Transport</keyword>
<evidence type="ECO:0000256" key="7">
    <source>
        <dbReference type="ARBA" id="ARBA00023065"/>
    </source>
</evidence>
<feature type="domain" description="TonB-dependent receptor plug" evidence="13">
    <location>
        <begin position="207"/>
        <end position="336"/>
    </location>
</feature>
<dbReference type="NCBIfam" id="TIGR04056">
    <property type="entry name" value="OMP_RagA_SusC"/>
    <property type="match status" value="1"/>
</dbReference>
<feature type="signal peptide" evidence="12">
    <location>
        <begin position="1"/>
        <end position="19"/>
    </location>
</feature>
<evidence type="ECO:0000256" key="11">
    <source>
        <dbReference type="PROSITE-ProRule" id="PRU01360"/>
    </source>
</evidence>